<gene>
    <name evidence="2" type="ORF">ACFFRN_48980</name>
</gene>
<dbReference type="InterPro" id="IPR025202">
    <property type="entry name" value="PLD-like_dom"/>
</dbReference>
<organism evidence="2 3">
    <name type="scientific">Nonomuraea roseola</name>
    <dbReference type="NCBI Taxonomy" id="46179"/>
    <lineage>
        <taxon>Bacteria</taxon>
        <taxon>Bacillati</taxon>
        <taxon>Actinomycetota</taxon>
        <taxon>Actinomycetes</taxon>
        <taxon>Streptosporangiales</taxon>
        <taxon>Streptosporangiaceae</taxon>
        <taxon>Nonomuraea</taxon>
    </lineage>
</organism>
<name>A0ABV5QGD6_9ACTN</name>
<dbReference type="SUPFAM" id="SSF56024">
    <property type="entry name" value="Phospholipase D/nuclease"/>
    <property type="match status" value="1"/>
</dbReference>
<dbReference type="Pfam" id="PF13091">
    <property type="entry name" value="PLDc_2"/>
    <property type="match status" value="1"/>
</dbReference>
<proteinExistence type="predicted"/>
<dbReference type="EMBL" id="JBHMCE010000038">
    <property type="protein sequence ID" value="MFB9534566.1"/>
    <property type="molecule type" value="Genomic_DNA"/>
</dbReference>
<dbReference type="Proteomes" id="UP001589646">
    <property type="component" value="Unassembled WGS sequence"/>
</dbReference>
<dbReference type="Gene3D" id="3.30.870.10">
    <property type="entry name" value="Endonuclease Chain A"/>
    <property type="match status" value="1"/>
</dbReference>
<evidence type="ECO:0000313" key="3">
    <source>
        <dbReference type="Proteomes" id="UP001589646"/>
    </source>
</evidence>
<dbReference type="InterPro" id="IPR001736">
    <property type="entry name" value="PLipase_D/transphosphatidylase"/>
</dbReference>
<feature type="domain" description="PLD phosphodiesterase" evidence="1">
    <location>
        <begin position="100"/>
        <end position="121"/>
    </location>
</feature>
<dbReference type="RefSeq" id="WP_379479296.1">
    <property type="nucleotide sequence ID" value="NZ_JBHMCE010000038.1"/>
</dbReference>
<sequence length="159" mass="17383">MPDGDYSEVAAELIRSAYRRCLCSLFIVDISPVNDHDLRVSTLLDHLARGTWYGADVRLLIGGSHSNIAIAEASYAALGVAKTLGIATRWLSAQPRRGSHIKLVVVDDRLLLGSHNWSGGALGGQQRQDSLLIMSADLAEYYSALFDEQWNRAGRDVLS</sequence>
<comment type="caution">
    <text evidence="2">The sequence shown here is derived from an EMBL/GenBank/DDBJ whole genome shotgun (WGS) entry which is preliminary data.</text>
</comment>
<reference evidence="2 3" key="1">
    <citation type="submission" date="2024-09" db="EMBL/GenBank/DDBJ databases">
        <authorList>
            <person name="Sun Q."/>
            <person name="Mori K."/>
        </authorList>
    </citation>
    <scope>NUCLEOTIDE SEQUENCE [LARGE SCALE GENOMIC DNA]</scope>
    <source>
        <strain evidence="2 3">JCM 3323</strain>
    </source>
</reference>
<dbReference type="PROSITE" id="PS50035">
    <property type="entry name" value="PLD"/>
    <property type="match status" value="1"/>
</dbReference>
<protein>
    <submittedName>
        <fullName evidence="2">Phospholipase D-like domain-containing protein</fullName>
    </submittedName>
</protein>
<evidence type="ECO:0000313" key="2">
    <source>
        <dbReference type="EMBL" id="MFB9534566.1"/>
    </source>
</evidence>
<accession>A0ABV5QGD6</accession>
<keyword evidence="3" id="KW-1185">Reference proteome</keyword>
<evidence type="ECO:0000259" key="1">
    <source>
        <dbReference type="PROSITE" id="PS50035"/>
    </source>
</evidence>